<protein>
    <submittedName>
        <fullName evidence="1">Uncharacterized protein</fullName>
    </submittedName>
</protein>
<evidence type="ECO:0000313" key="1">
    <source>
        <dbReference type="EMBL" id="MCP3732064.1"/>
    </source>
</evidence>
<evidence type="ECO:0000313" key="2">
    <source>
        <dbReference type="Proteomes" id="UP001139451"/>
    </source>
</evidence>
<name>A0A9X2HR46_9SPHN</name>
<reference evidence="1" key="1">
    <citation type="submission" date="2022-05" db="EMBL/GenBank/DDBJ databases">
        <title>Sphingomonas sp. strain MG17 Genome sequencing and assembly.</title>
        <authorList>
            <person name="Kim I."/>
        </authorList>
    </citation>
    <scope>NUCLEOTIDE SEQUENCE</scope>
    <source>
        <strain evidence="1">MG17</strain>
    </source>
</reference>
<organism evidence="1 2">
    <name type="scientific">Sphingomonas tagetis</name>
    <dbReference type="NCBI Taxonomy" id="2949092"/>
    <lineage>
        <taxon>Bacteria</taxon>
        <taxon>Pseudomonadati</taxon>
        <taxon>Pseudomonadota</taxon>
        <taxon>Alphaproteobacteria</taxon>
        <taxon>Sphingomonadales</taxon>
        <taxon>Sphingomonadaceae</taxon>
        <taxon>Sphingomonas</taxon>
    </lineage>
</organism>
<dbReference type="Proteomes" id="UP001139451">
    <property type="component" value="Unassembled WGS sequence"/>
</dbReference>
<sequence>MIGLAFLLMLQAASPATQDLPRSHREGAGPSTMCGITAADAKGLRAMVEADSRFIVGDGGSRFELFATPDQMIQWTFAKPGEAAFPSASCREVMRTADGSLSMKRDLRCDADRVACDKLALEYGDLDARLTRALQGKTE</sequence>
<dbReference type="EMBL" id="JAMLDX010000014">
    <property type="protein sequence ID" value="MCP3732064.1"/>
    <property type="molecule type" value="Genomic_DNA"/>
</dbReference>
<dbReference type="AlphaFoldDB" id="A0A9X2HR46"/>
<comment type="caution">
    <text evidence="1">The sequence shown here is derived from an EMBL/GenBank/DDBJ whole genome shotgun (WGS) entry which is preliminary data.</text>
</comment>
<dbReference type="RefSeq" id="WP_254295178.1">
    <property type="nucleotide sequence ID" value="NZ_JAMLDX010000014.1"/>
</dbReference>
<accession>A0A9X2HR46</accession>
<proteinExistence type="predicted"/>
<gene>
    <name evidence="1" type="ORF">M9978_16695</name>
</gene>
<keyword evidence="2" id="KW-1185">Reference proteome</keyword>